<reference evidence="2" key="1">
    <citation type="journal article" date="2021" name="Proc. Natl. Acad. Sci. U.S.A.">
        <title>A Catalog of Tens of Thousands of Viruses from Human Metagenomes Reveals Hidden Associations with Chronic Diseases.</title>
        <authorList>
            <person name="Tisza M.J."/>
            <person name="Buck C.B."/>
        </authorList>
    </citation>
    <scope>NUCLEOTIDE SEQUENCE</scope>
    <source>
        <strain evidence="2">CtVDo27</strain>
    </source>
</reference>
<organism evidence="2">
    <name type="scientific">Myoviridae sp. ctVDo27</name>
    <dbReference type="NCBI Taxonomy" id="2823548"/>
    <lineage>
        <taxon>Viruses</taxon>
        <taxon>Duplodnaviria</taxon>
        <taxon>Heunggongvirae</taxon>
        <taxon>Uroviricota</taxon>
        <taxon>Caudoviricetes</taxon>
    </lineage>
</organism>
<name>A0A8S5LHQ8_9CAUD</name>
<protein>
    <submittedName>
        <fullName evidence="2">Uncharacterized protein</fullName>
    </submittedName>
</protein>
<keyword evidence="1" id="KW-0812">Transmembrane</keyword>
<keyword evidence="1" id="KW-0472">Membrane</keyword>
<evidence type="ECO:0000256" key="1">
    <source>
        <dbReference type="SAM" id="Phobius"/>
    </source>
</evidence>
<evidence type="ECO:0000313" key="2">
    <source>
        <dbReference type="EMBL" id="DAD69408.1"/>
    </source>
</evidence>
<sequence length="33" mass="3782">MGILRTMKDVDWNWIAYLVFTAFIFGLFNGGQG</sequence>
<dbReference type="EMBL" id="BK014720">
    <property type="protein sequence ID" value="DAD69408.1"/>
    <property type="molecule type" value="Genomic_DNA"/>
</dbReference>
<feature type="transmembrane region" description="Helical" evidence="1">
    <location>
        <begin position="12"/>
        <end position="31"/>
    </location>
</feature>
<keyword evidence="1" id="KW-1133">Transmembrane helix</keyword>
<proteinExistence type="predicted"/>
<accession>A0A8S5LHQ8</accession>